<dbReference type="Proteomes" id="UP000248724">
    <property type="component" value="Unassembled WGS sequence"/>
</dbReference>
<dbReference type="AlphaFoldDB" id="A0A2W5Z6F0"/>
<accession>A0A2W5Z6F0</accession>
<comment type="caution">
    <text evidence="2">The sequence shown here is derived from an EMBL/GenBank/DDBJ whole genome shotgun (WGS) entry which is preliminary data.</text>
</comment>
<dbReference type="Pfam" id="PF11249">
    <property type="entry name" value="DUF3047"/>
    <property type="match status" value="1"/>
</dbReference>
<proteinExistence type="predicted"/>
<dbReference type="EMBL" id="QHBU01000131">
    <property type="protein sequence ID" value="PZR80873.1"/>
    <property type="molecule type" value="Genomic_DNA"/>
</dbReference>
<sequence length="379" mass="40989">MSRTSRPSSPLDSPRVKGSPVSRPDFRSRLGAILSAVATDLVTEHRFVELEASEPPWLDTGLHVEAGDLVTVVLAGRVFFDQAADLWLDPSVQVWTRVGGHGPIERGSRATNTFRCANSGTVELGNAAPAEWVDRDGRITTDPGLYAFMTGGTTVGLIRWAHGVDPAGALRDLAAAGDVENLLMAEADRLDSAGGSPPPGWEHLWYLGPSEVYVDSDGVITCSSDNDFAIICHGADMALRPDTTLSWEWRVDQLPSAVAEDSFATHDYLSIAVEFDDGRDLTYCWSASLEPGTAFRCPLPHWSERETHLVVRSGTSDLGRWLREERNVHADRARAIGGPDPARITGVWIIAVSCFQHLGGRCAYRSICLADGLSAAAIN</sequence>
<evidence type="ECO:0000313" key="2">
    <source>
        <dbReference type="EMBL" id="PZR80873.1"/>
    </source>
</evidence>
<reference evidence="2 3" key="1">
    <citation type="journal article" date="2017" name="Nature">
        <title>Atmospheric trace gases support primary production in Antarctic desert surface soil.</title>
        <authorList>
            <person name="Ji M."/>
            <person name="Greening C."/>
            <person name="Vanwonterghem I."/>
            <person name="Carere C.R."/>
            <person name="Bay S.K."/>
            <person name="Steen J.A."/>
            <person name="Montgomery K."/>
            <person name="Lines T."/>
            <person name="Beardall J."/>
            <person name="van Dorst J."/>
            <person name="Snape I."/>
            <person name="Stott M.B."/>
            <person name="Hugenholtz P."/>
            <person name="Ferrari B.C."/>
        </authorList>
    </citation>
    <scope>NUCLEOTIDE SEQUENCE [LARGE SCALE GENOMIC DNA]</scope>
    <source>
        <strain evidence="2">RRmetagenome_bin12</strain>
    </source>
</reference>
<feature type="region of interest" description="Disordered" evidence="1">
    <location>
        <begin position="1"/>
        <end position="23"/>
    </location>
</feature>
<protein>
    <recommendedName>
        <fullName evidence="4">DUF3047 domain-containing protein</fullName>
    </recommendedName>
</protein>
<evidence type="ECO:0000313" key="3">
    <source>
        <dbReference type="Proteomes" id="UP000248724"/>
    </source>
</evidence>
<gene>
    <name evidence="2" type="ORF">DLM65_07260</name>
</gene>
<feature type="compositionally biased region" description="Polar residues" evidence="1">
    <location>
        <begin position="1"/>
        <end position="11"/>
    </location>
</feature>
<evidence type="ECO:0000256" key="1">
    <source>
        <dbReference type="SAM" id="MobiDB-lite"/>
    </source>
</evidence>
<organism evidence="2 3">
    <name type="scientific">Candidatus Aeolococcus gillhamiae</name>
    <dbReference type="NCBI Taxonomy" id="3127015"/>
    <lineage>
        <taxon>Bacteria</taxon>
        <taxon>Bacillati</taxon>
        <taxon>Candidatus Dormiibacterota</taxon>
        <taxon>Candidatus Dormibacteria</taxon>
        <taxon>Candidatus Aeolococcales</taxon>
        <taxon>Candidatus Aeolococcaceae</taxon>
        <taxon>Candidatus Aeolococcus</taxon>
    </lineage>
</organism>
<name>A0A2W5Z6F0_9BACT</name>
<evidence type="ECO:0008006" key="4">
    <source>
        <dbReference type="Google" id="ProtNLM"/>
    </source>
</evidence>
<dbReference type="InterPro" id="IPR021409">
    <property type="entry name" value="DUF3047"/>
</dbReference>